<dbReference type="InterPro" id="IPR002350">
    <property type="entry name" value="Kazal_dom"/>
</dbReference>
<comment type="subcellular location">
    <subcellularLocation>
        <location evidence="1">Secreted</location>
    </subcellularLocation>
</comment>
<dbReference type="SMART" id="SM00280">
    <property type="entry name" value="KAZAL"/>
    <property type="match status" value="1"/>
</dbReference>
<feature type="domain" description="Kazal-like" evidence="4">
    <location>
        <begin position="135"/>
        <end position="192"/>
    </location>
</feature>
<dbReference type="GeneID" id="107033539"/>
<dbReference type="InterPro" id="IPR050159">
    <property type="entry name" value="Kazal-type_SerProtInhib"/>
</dbReference>
<dbReference type="PROSITE" id="PS00282">
    <property type="entry name" value="KAZAL_1"/>
    <property type="match status" value="1"/>
</dbReference>
<accession>A0A6J0AJ65</accession>
<dbReference type="AlphaFoldDB" id="A0A6J0AJ65"/>
<dbReference type="PANTHER" id="PTHR47499">
    <property type="entry name" value="SERINE PROTEASE INHIBITOR KAZAL-TYPE 7 SPINK7"/>
    <property type="match status" value="1"/>
</dbReference>
<evidence type="ECO:0000259" key="4">
    <source>
        <dbReference type="PROSITE" id="PS51465"/>
    </source>
</evidence>
<dbReference type="InterPro" id="IPR036058">
    <property type="entry name" value="Kazal_dom_sf"/>
</dbReference>
<dbReference type="Proteomes" id="UP001652581">
    <property type="component" value="Chromosome 3"/>
</dbReference>
<dbReference type="SUPFAM" id="SSF100895">
    <property type="entry name" value="Kazal-type serine protease inhibitors"/>
    <property type="match status" value="1"/>
</dbReference>
<sequence length="207" mass="22532">MSQFGPVKFQVFSSYMELEATKLDSDLTHLRNPPGIQALERGGMEQLVSSRLDAETLSCSWYPATVPSTKLLCSVADCGLTLNTRPLFLALSELPAQSSVSLRPSFIITMKSITACVILALAATTWAASLPAIRPKSIVQCPKYSDYTVCTLEYNPHCGSDGRVYGNKCLFCSAVARSRGTLFFVKYGPCRVSPVPKGPTYILEEST</sequence>
<name>A0A6J0AJ65_VICPA</name>
<evidence type="ECO:0000313" key="6">
    <source>
        <dbReference type="RefSeq" id="XP_015094906.2"/>
    </source>
</evidence>
<evidence type="ECO:0000256" key="2">
    <source>
        <dbReference type="ARBA" id="ARBA00022525"/>
    </source>
</evidence>
<dbReference type="RefSeq" id="XP_015094906.2">
    <property type="nucleotide sequence ID" value="XM_015239420.3"/>
</dbReference>
<dbReference type="CDD" id="cd00104">
    <property type="entry name" value="KAZAL_FS"/>
    <property type="match status" value="1"/>
</dbReference>
<dbReference type="GO" id="GO:0005576">
    <property type="term" value="C:extracellular region"/>
    <property type="evidence" value="ECO:0007669"/>
    <property type="project" value="UniProtKB-SubCell"/>
</dbReference>
<dbReference type="InParanoid" id="A0A6J0AJ65"/>
<dbReference type="OrthoDB" id="126772at2759"/>
<dbReference type="Gene3D" id="3.30.60.30">
    <property type="match status" value="1"/>
</dbReference>
<evidence type="ECO:0000256" key="1">
    <source>
        <dbReference type="ARBA" id="ARBA00004613"/>
    </source>
</evidence>
<keyword evidence="3" id="KW-1015">Disulfide bond</keyword>
<evidence type="ECO:0000313" key="5">
    <source>
        <dbReference type="Proteomes" id="UP001652581"/>
    </source>
</evidence>
<proteinExistence type="predicted"/>
<organism evidence="5 6">
    <name type="scientific">Vicugna pacos</name>
    <name type="common">Alpaca</name>
    <name type="synonym">Lama pacos</name>
    <dbReference type="NCBI Taxonomy" id="30538"/>
    <lineage>
        <taxon>Eukaryota</taxon>
        <taxon>Metazoa</taxon>
        <taxon>Chordata</taxon>
        <taxon>Craniata</taxon>
        <taxon>Vertebrata</taxon>
        <taxon>Euteleostomi</taxon>
        <taxon>Mammalia</taxon>
        <taxon>Eutheria</taxon>
        <taxon>Laurasiatheria</taxon>
        <taxon>Artiodactyla</taxon>
        <taxon>Tylopoda</taxon>
        <taxon>Camelidae</taxon>
        <taxon>Vicugna</taxon>
    </lineage>
</organism>
<dbReference type="KEGG" id="vpc:107033539"/>
<dbReference type="PANTHER" id="PTHR47499:SF1">
    <property type="entry name" value="SERINE PROTEASE INHIBITOR KAZAL-TYPE 7"/>
    <property type="match status" value="1"/>
</dbReference>
<gene>
    <name evidence="6" type="primary">LOC107033539</name>
</gene>
<keyword evidence="5" id="KW-1185">Reference proteome</keyword>
<protein>
    <recommendedName>
        <fullName evidence="4">Kazal-like domain-containing protein</fullName>
    </recommendedName>
</protein>
<keyword evidence="2" id="KW-0964">Secreted</keyword>
<dbReference type="PROSITE" id="PS51465">
    <property type="entry name" value="KAZAL_2"/>
    <property type="match status" value="1"/>
</dbReference>
<dbReference type="Pfam" id="PF00050">
    <property type="entry name" value="Kazal_1"/>
    <property type="match status" value="1"/>
</dbReference>
<evidence type="ECO:0000256" key="3">
    <source>
        <dbReference type="ARBA" id="ARBA00023157"/>
    </source>
</evidence>
<reference evidence="6" key="1">
    <citation type="submission" date="2025-08" db="UniProtKB">
        <authorList>
            <consortium name="RefSeq"/>
        </authorList>
    </citation>
    <scope>IDENTIFICATION</scope>
</reference>